<feature type="chain" id="PRO_5047218092" description="SLH domain-containing protein" evidence="1">
    <location>
        <begin position="25"/>
        <end position="533"/>
    </location>
</feature>
<reference evidence="3 4" key="1">
    <citation type="submission" date="2023-07" db="EMBL/GenBank/DDBJ databases">
        <title>Genomic Encyclopedia of Type Strains, Phase IV (KMG-IV): sequencing the most valuable type-strain genomes for metagenomic binning, comparative biology and taxonomic classification.</title>
        <authorList>
            <person name="Goeker M."/>
        </authorList>
    </citation>
    <scope>NUCLEOTIDE SEQUENCE [LARGE SCALE GENOMIC DNA]</scope>
    <source>
        <strain evidence="3 4">DSM 23948</strain>
    </source>
</reference>
<dbReference type="PROSITE" id="PS51272">
    <property type="entry name" value="SLH"/>
    <property type="match status" value="1"/>
</dbReference>
<evidence type="ECO:0000313" key="4">
    <source>
        <dbReference type="Proteomes" id="UP001231362"/>
    </source>
</evidence>
<accession>A0ABT9VA45</accession>
<dbReference type="SUPFAM" id="SSF69360">
    <property type="entry name" value="Cell wall binding repeat"/>
    <property type="match status" value="1"/>
</dbReference>
<dbReference type="PANTHER" id="PTHR37841">
    <property type="entry name" value="GLR2918 PROTEIN"/>
    <property type="match status" value="1"/>
</dbReference>
<gene>
    <name evidence="3" type="ORF">J2S07_004012</name>
</gene>
<evidence type="ECO:0000313" key="3">
    <source>
        <dbReference type="EMBL" id="MDQ0157665.1"/>
    </source>
</evidence>
<evidence type="ECO:0000259" key="2">
    <source>
        <dbReference type="PROSITE" id="PS51272"/>
    </source>
</evidence>
<protein>
    <recommendedName>
        <fullName evidence="2">SLH domain-containing protein</fullName>
    </recommendedName>
</protein>
<dbReference type="InterPro" id="IPR032774">
    <property type="entry name" value="WG_beta_rep"/>
</dbReference>
<dbReference type="Pfam" id="PF14903">
    <property type="entry name" value="WG_beta_rep"/>
    <property type="match status" value="6"/>
</dbReference>
<keyword evidence="4" id="KW-1185">Reference proteome</keyword>
<evidence type="ECO:0000256" key="1">
    <source>
        <dbReference type="SAM" id="SignalP"/>
    </source>
</evidence>
<dbReference type="RefSeq" id="WP_307152116.1">
    <property type="nucleotide sequence ID" value="NZ_JAUSTU010000034.1"/>
</dbReference>
<sequence>MKKFMCLVLVFLLCFSLFPSELKAEVPFEDYIAIQPKYDFAKEFKEGLAAVKVGDKWGFIDKTGKEVIKPKYENVYGFNEGLAAVRLGKKWGFVDKTGKEVIKPKYDEVFGYLAVLDAKFKEGLSAVSLNGKFGYIDKTGKEVIKHKYLYANHFSEGLAVVEDGYIDKTGKLIIKDSPSYDIGREDFSEGLASVSVMGKHVNDILYGYINKSGKLVIKPKYKVAYSFSEGLAAVEIDGKFGFINKEGKVVIKPTYYVARDFSEGLASITLEKDKRLVDGYINKKGEVVGKIQYGRTSDFSEGIASVFSMKYYRWGIMDKSGKELIPAENPGYVGKSSEGLIVFSTDNKKYGYLKNPLGAISQYKDFFPDEYWSQPMEWAVNENIIKGYAETNGTYIKPTQTLTEAEWITLFFREIFKEELTSLEKQNAGNWWANPSYTLASKYNIKTKGSITNQQVANQPITRGTLAQMLASFINKKQLTEEEAIQFLWENKLTTEEPSRYKPNNSLTRAEAITFFFRYYTSQLDRTPGVILE</sequence>
<keyword evidence="1" id="KW-0732">Signal</keyword>
<dbReference type="Proteomes" id="UP001231362">
    <property type="component" value="Unassembled WGS sequence"/>
</dbReference>
<dbReference type="EMBL" id="JAUSTU010000034">
    <property type="protein sequence ID" value="MDQ0157665.1"/>
    <property type="molecule type" value="Genomic_DNA"/>
</dbReference>
<comment type="caution">
    <text evidence="3">The sequence shown here is derived from an EMBL/GenBank/DDBJ whole genome shotgun (WGS) entry which is preliminary data.</text>
</comment>
<dbReference type="InterPro" id="IPR001119">
    <property type="entry name" value="SLH_dom"/>
</dbReference>
<name>A0ABT9VA45_9BACL</name>
<feature type="signal peptide" evidence="1">
    <location>
        <begin position="1"/>
        <end position="24"/>
    </location>
</feature>
<feature type="domain" description="SLH" evidence="2">
    <location>
        <begin position="359"/>
        <end position="425"/>
    </location>
</feature>
<organism evidence="3 4">
    <name type="scientific">Anoxybacillus andreesenii</name>
    <dbReference type="NCBI Taxonomy" id="1325932"/>
    <lineage>
        <taxon>Bacteria</taxon>
        <taxon>Bacillati</taxon>
        <taxon>Bacillota</taxon>
        <taxon>Bacilli</taxon>
        <taxon>Bacillales</taxon>
        <taxon>Anoxybacillaceae</taxon>
        <taxon>Anoxybacillus</taxon>
    </lineage>
</organism>
<dbReference type="PANTHER" id="PTHR37841:SF1">
    <property type="entry name" value="DUF3298 DOMAIN-CONTAINING PROTEIN"/>
    <property type="match status" value="1"/>
</dbReference>
<proteinExistence type="predicted"/>